<keyword evidence="9" id="KW-1185">Reference proteome</keyword>
<comment type="caution">
    <text evidence="8">The sequence shown here is derived from an EMBL/GenBank/DDBJ whole genome shotgun (WGS) entry which is preliminary data.</text>
</comment>
<feature type="transmembrane region" description="Helical" evidence="6">
    <location>
        <begin position="203"/>
        <end position="227"/>
    </location>
</feature>
<dbReference type="OrthoDB" id="5243606at2759"/>
<dbReference type="STRING" id="100816.A0A175VRZ3"/>
<sequence>MGLNAASFRRSSVRPANSAQTIPASSKNGEKNDCQQTSSGSDSEGAPHEDAVLAVLPPPTLEAITKISVKFQDRSIITVATPAITSEFDSIEDLGWYGSAYMLTQCSFQLPMGKLFAELNMKYVYLVTMAIFEIGSVICAVAPSSTVLIVGRAIAGVGGAGIIAGSLIVGISCPVLFKTCLLTGPASSQMIGTAISAAKRPGYLALLGATINLAQAFGPLIGGALVARATWRMDTPQP</sequence>
<dbReference type="GO" id="GO:0022857">
    <property type="term" value="F:transmembrane transporter activity"/>
    <property type="evidence" value="ECO:0007669"/>
    <property type="project" value="InterPro"/>
</dbReference>
<feature type="transmembrane region" description="Helical" evidence="6">
    <location>
        <begin position="123"/>
        <end position="143"/>
    </location>
</feature>
<evidence type="ECO:0000313" key="8">
    <source>
        <dbReference type="EMBL" id="KXX73820.1"/>
    </source>
</evidence>
<dbReference type="InterPro" id="IPR020846">
    <property type="entry name" value="MFS_dom"/>
</dbReference>
<dbReference type="Proteomes" id="UP000078237">
    <property type="component" value="Unassembled WGS sequence"/>
</dbReference>
<evidence type="ECO:0000256" key="5">
    <source>
        <dbReference type="SAM" id="MobiDB-lite"/>
    </source>
</evidence>
<dbReference type="VEuPathDB" id="FungiDB:MMYC01_209188"/>
<dbReference type="Pfam" id="PF07690">
    <property type="entry name" value="MFS_1"/>
    <property type="match status" value="1"/>
</dbReference>
<organism evidence="8 9">
    <name type="scientific">Madurella mycetomatis</name>
    <dbReference type="NCBI Taxonomy" id="100816"/>
    <lineage>
        <taxon>Eukaryota</taxon>
        <taxon>Fungi</taxon>
        <taxon>Dikarya</taxon>
        <taxon>Ascomycota</taxon>
        <taxon>Pezizomycotina</taxon>
        <taxon>Sordariomycetes</taxon>
        <taxon>Sordariomycetidae</taxon>
        <taxon>Sordariales</taxon>
        <taxon>Sordariales incertae sedis</taxon>
        <taxon>Madurella</taxon>
    </lineage>
</organism>
<dbReference type="Gene3D" id="1.20.1720.10">
    <property type="entry name" value="Multidrug resistance protein D"/>
    <property type="match status" value="1"/>
</dbReference>
<gene>
    <name evidence="8" type="ORF">MMYC01_209188</name>
</gene>
<evidence type="ECO:0000256" key="2">
    <source>
        <dbReference type="ARBA" id="ARBA00022692"/>
    </source>
</evidence>
<protein>
    <submittedName>
        <fullName evidence="8">HC-toxin efflux carrier TOXA</fullName>
    </submittedName>
</protein>
<evidence type="ECO:0000256" key="1">
    <source>
        <dbReference type="ARBA" id="ARBA00004141"/>
    </source>
</evidence>
<evidence type="ECO:0000259" key="7">
    <source>
        <dbReference type="PROSITE" id="PS50850"/>
    </source>
</evidence>
<feature type="region of interest" description="Disordered" evidence="5">
    <location>
        <begin position="1"/>
        <end position="47"/>
    </location>
</feature>
<accession>A0A175VRZ3</accession>
<feature type="transmembrane region" description="Helical" evidence="6">
    <location>
        <begin position="149"/>
        <end position="182"/>
    </location>
</feature>
<evidence type="ECO:0000256" key="4">
    <source>
        <dbReference type="ARBA" id="ARBA00023136"/>
    </source>
</evidence>
<dbReference type="GO" id="GO:0005886">
    <property type="term" value="C:plasma membrane"/>
    <property type="evidence" value="ECO:0007669"/>
    <property type="project" value="TreeGrafter"/>
</dbReference>
<proteinExistence type="predicted"/>
<dbReference type="SUPFAM" id="SSF103473">
    <property type="entry name" value="MFS general substrate transporter"/>
    <property type="match status" value="1"/>
</dbReference>
<dbReference type="PROSITE" id="PS50850">
    <property type="entry name" value="MFS"/>
    <property type="match status" value="1"/>
</dbReference>
<dbReference type="EMBL" id="LCTW02000418">
    <property type="protein sequence ID" value="KXX73820.1"/>
    <property type="molecule type" value="Genomic_DNA"/>
</dbReference>
<evidence type="ECO:0000256" key="6">
    <source>
        <dbReference type="SAM" id="Phobius"/>
    </source>
</evidence>
<feature type="compositionally biased region" description="Polar residues" evidence="5">
    <location>
        <begin position="14"/>
        <end position="27"/>
    </location>
</feature>
<evidence type="ECO:0000256" key="3">
    <source>
        <dbReference type="ARBA" id="ARBA00022989"/>
    </source>
</evidence>
<keyword evidence="4 6" id="KW-0472">Membrane</keyword>
<keyword evidence="2 6" id="KW-0812">Transmembrane</keyword>
<dbReference type="InterPro" id="IPR011701">
    <property type="entry name" value="MFS"/>
</dbReference>
<reference evidence="8 9" key="1">
    <citation type="journal article" date="2016" name="Genome Announc.">
        <title>Genome Sequence of Madurella mycetomatis mm55, Isolated from a Human Mycetoma Case in Sudan.</title>
        <authorList>
            <person name="Smit S."/>
            <person name="Derks M.F."/>
            <person name="Bervoets S."/>
            <person name="Fahal A."/>
            <person name="van Leeuwen W."/>
            <person name="van Belkum A."/>
            <person name="van de Sande W.W."/>
        </authorList>
    </citation>
    <scope>NUCLEOTIDE SEQUENCE [LARGE SCALE GENOMIC DNA]</scope>
    <source>
        <strain evidence="9">mm55</strain>
    </source>
</reference>
<name>A0A175VRZ3_9PEZI</name>
<comment type="subcellular location">
    <subcellularLocation>
        <location evidence="1">Membrane</location>
        <topology evidence="1">Multi-pass membrane protein</topology>
    </subcellularLocation>
</comment>
<feature type="domain" description="Major facilitator superfamily (MFS) profile" evidence="7">
    <location>
        <begin position="59"/>
        <end position="238"/>
    </location>
</feature>
<evidence type="ECO:0000313" key="9">
    <source>
        <dbReference type="Proteomes" id="UP000078237"/>
    </source>
</evidence>
<dbReference type="PANTHER" id="PTHR23501">
    <property type="entry name" value="MAJOR FACILITATOR SUPERFAMILY"/>
    <property type="match status" value="1"/>
</dbReference>
<dbReference type="InterPro" id="IPR036259">
    <property type="entry name" value="MFS_trans_sf"/>
</dbReference>
<dbReference type="AlphaFoldDB" id="A0A175VRZ3"/>
<keyword evidence="3 6" id="KW-1133">Transmembrane helix</keyword>
<dbReference type="PANTHER" id="PTHR23501:SF198">
    <property type="entry name" value="AZOLE RESISTANCE PROTEIN 1-RELATED"/>
    <property type="match status" value="1"/>
</dbReference>